<evidence type="ECO:0000256" key="5">
    <source>
        <dbReference type="ARBA" id="ARBA00022777"/>
    </source>
</evidence>
<evidence type="ECO:0000256" key="4">
    <source>
        <dbReference type="ARBA" id="ARBA00022679"/>
    </source>
</evidence>
<dbReference type="InterPro" id="IPR003661">
    <property type="entry name" value="HisK_dim/P_dom"/>
</dbReference>
<proteinExistence type="predicted"/>
<dbReference type="SMART" id="SM00028">
    <property type="entry name" value="TPR"/>
    <property type="match status" value="4"/>
</dbReference>
<dbReference type="InterPro" id="IPR011990">
    <property type="entry name" value="TPR-like_helical_dom_sf"/>
</dbReference>
<keyword evidence="11" id="KW-1185">Reference proteome</keyword>
<dbReference type="Proteomes" id="UP000190367">
    <property type="component" value="Unassembled WGS sequence"/>
</dbReference>
<dbReference type="Gene3D" id="3.30.565.10">
    <property type="entry name" value="Histidine kinase-like ATPase, C-terminal domain"/>
    <property type="match status" value="1"/>
</dbReference>
<dbReference type="InterPro" id="IPR050736">
    <property type="entry name" value="Sensor_HK_Regulatory"/>
</dbReference>
<dbReference type="CDD" id="cd00082">
    <property type="entry name" value="HisKA"/>
    <property type="match status" value="1"/>
</dbReference>
<evidence type="ECO:0000313" key="10">
    <source>
        <dbReference type="EMBL" id="SKA42865.1"/>
    </source>
</evidence>
<organism evidence="10 11">
    <name type="scientific">Chitinophaga eiseniae</name>
    <dbReference type="NCBI Taxonomy" id="634771"/>
    <lineage>
        <taxon>Bacteria</taxon>
        <taxon>Pseudomonadati</taxon>
        <taxon>Bacteroidota</taxon>
        <taxon>Chitinophagia</taxon>
        <taxon>Chitinophagales</taxon>
        <taxon>Chitinophagaceae</taxon>
        <taxon>Chitinophaga</taxon>
    </lineage>
</organism>
<dbReference type="InterPro" id="IPR036097">
    <property type="entry name" value="HisK_dim/P_sf"/>
</dbReference>
<dbReference type="CDD" id="cd00075">
    <property type="entry name" value="HATPase"/>
    <property type="match status" value="1"/>
</dbReference>
<dbReference type="AlphaFoldDB" id="A0A1T4TQX5"/>
<dbReference type="PRINTS" id="PR00344">
    <property type="entry name" value="BCTRLSENSOR"/>
</dbReference>
<dbReference type="Pfam" id="PF02518">
    <property type="entry name" value="HATPase_c"/>
    <property type="match status" value="1"/>
</dbReference>
<evidence type="ECO:0000256" key="7">
    <source>
        <dbReference type="SAM" id="Phobius"/>
    </source>
</evidence>
<dbReference type="InterPro" id="IPR003594">
    <property type="entry name" value="HATPase_dom"/>
</dbReference>
<keyword evidence="7" id="KW-0472">Membrane</keyword>
<keyword evidence="6" id="KW-0902">Two-component regulatory system</keyword>
<dbReference type="InterPro" id="IPR004358">
    <property type="entry name" value="Sig_transdc_His_kin-like_C"/>
</dbReference>
<protein>
    <recommendedName>
        <fullName evidence="2">histidine kinase</fullName>
        <ecNumber evidence="2">2.7.13.3</ecNumber>
    </recommendedName>
</protein>
<evidence type="ECO:0000259" key="9">
    <source>
        <dbReference type="PROSITE" id="PS50109"/>
    </source>
</evidence>
<dbReference type="PANTHER" id="PTHR43711:SF1">
    <property type="entry name" value="HISTIDINE KINASE 1"/>
    <property type="match status" value="1"/>
</dbReference>
<dbReference type="EMBL" id="FUWZ01000006">
    <property type="protein sequence ID" value="SKA42865.1"/>
    <property type="molecule type" value="Genomic_DNA"/>
</dbReference>
<evidence type="ECO:0000256" key="6">
    <source>
        <dbReference type="ARBA" id="ARBA00023012"/>
    </source>
</evidence>
<dbReference type="FunFam" id="3.30.565.10:FF:000006">
    <property type="entry name" value="Sensor histidine kinase WalK"/>
    <property type="match status" value="1"/>
</dbReference>
<feature type="domain" description="Histidine kinase" evidence="9">
    <location>
        <begin position="432"/>
        <end position="647"/>
    </location>
</feature>
<dbReference type="Gene3D" id="1.10.287.130">
    <property type="match status" value="1"/>
</dbReference>
<dbReference type="SMART" id="SM00387">
    <property type="entry name" value="HATPase_c"/>
    <property type="match status" value="1"/>
</dbReference>
<accession>A0A1T4TQX5</accession>
<dbReference type="InterPro" id="IPR036890">
    <property type="entry name" value="HATPase_C_sf"/>
</dbReference>
<dbReference type="SUPFAM" id="SSF47384">
    <property type="entry name" value="Homodimeric domain of signal transducing histidine kinase"/>
    <property type="match status" value="1"/>
</dbReference>
<dbReference type="SUPFAM" id="SSF55874">
    <property type="entry name" value="ATPase domain of HSP90 chaperone/DNA topoisomerase II/histidine kinase"/>
    <property type="match status" value="1"/>
</dbReference>
<keyword evidence="7" id="KW-0812">Transmembrane</keyword>
<dbReference type="InterPro" id="IPR019734">
    <property type="entry name" value="TPR_rpt"/>
</dbReference>
<feature type="chain" id="PRO_5010547645" description="histidine kinase" evidence="8">
    <location>
        <begin position="27"/>
        <end position="673"/>
    </location>
</feature>
<keyword evidence="5 10" id="KW-0418">Kinase</keyword>
<sequence length="673" mass="76597">MLPAIPLKKCIFIPLCLLLLSPSTRAQQSGIDSLQLNLNAHTQRDTIRVDLLNKLSRLYFTKDAGIAARMGEEALNISNELGYVKGKIWATRNLALVENTKGNLDKQLQLTLTALKLAEAEGEPRTLGILNNDVGNIFTEQNSPRDALIYLQKSLQIKEQLNEIPEISKTLNNIGSAYIALKQTDSALLYLTRSEKLKISLRDERGLAYTYENMGIVAMLEHRYETALRYHQLSARYYKDTDNQPGITKASLNLAEVQTILGDLKSAEKNLDTARAINEKLGNFKNEMIYYKIRSKLDSARHDYASALKHYQAFSERNIDYFNIEKSRQINRSATKYEAEKKQRENVMLKKEQQLHLATIQQQRVLVLSGAALFLALLLITAMVYRLYKHQQELYQQLNSKNQEVSLQNRIILEQNATLENLNQVKDKIFSVISHDLRSPLAILEGLLFLLKDDKIDARQFSFYTDELWRDVKNTAYMMDNMLQWASNQMKGISVKADDFDLTLLLNQEFELLQTMARQKDVKLTHELKGAILVYADPDMIRLVLRNLINNAIKFTPGGGEIVLLAQLEKGEARVSVKDNGTGIPTEDQHRIFSNIYYSTTGTRNEKGCGLGLHLSKDFVERNHGHIWFESKPGEGSCFIFTVPLSDEQDINARGYTVVLQDNPVSGMSVLRR</sequence>
<evidence type="ECO:0000313" key="11">
    <source>
        <dbReference type="Proteomes" id="UP000190367"/>
    </source>
</evidence>
<keyword evidence="3" id="KW-0597">Phosphoprotein</keyword>
<evidence type="ECO:0000256" key="1">
    <source>
        <dbReference type="ARBA" id="ARBA00000085"/>
    </source>
</evidence>
<dbReference type="GO" id="GO:0000155">
    <property type="term" value="F:phosphorelay sensor kinase activity"/>
    <property type="evidence" value="ECO:0007669"/>
    <property type="project" value="InterPro"/>
</dbReference>
<dbReference type="PANTHER" id="PTHR43711">
    <property type="entry name" value="TWO-COMPONENT HISTIDINE KINASE"/>
    <property type="match status" value="1"/>
</dbReference>
<comment type="catalytic activity">
    <reaction evidence="1">
        <text>ATP + protein L-histidine = ADP + protein N-phospho-L-histidine.</text>
        <dbReference type="EC" id="2.7.13.3"/>
    </reaction>
</comment>
<feature type="transmembrane region" description="Helical" evidence="7">
    <location>
        <begin position="365"/>
        <end position="388"/>
    </location>
</feature>
<dbReference type="STRING" id="634771.SAMN04488128_10638"/>
<dbReference type="InterPro" id="IPR005467">
    <property type="entry name" value="His_kinase_dom"/>
</dbReference>
<keyword evidence="8" id="KW-0732">Signal</keyword>
<reference evidence="11" key="1">
    <citation type="submission" date="2017-02" db="EMBL/GenBank/DDBJ databases">
        <authorList>
            <person name="Varghese N."/>
            <person name="Submissions S."/>
        </authorList>
    </citation>
    <scope>NUCLEOTIDE SEQUENCE [LARGE SCALE GENOMIC DNA]</scope>
    <source>
        <strain evidence="11">DSM 22224</strain>
    </source>
</reference>
<keyword evidence="7" id="KW-1133">Transmembrane helix</keyword>
<dbReference type="SUPFAM" id="SSF48452">
    <property type="entry name" value="TPR-like"/>
    <property type="match status" value="1"/>
</dbReference>
<feature type="signal peptide" evidence="8">
    <location>
        <begin position="1"/>
        <end position="26"/>
    </location>
</feature>
<evidence type="ECO:0000256" key="3">
    <source>
        <dbReference type="ARBA" id="ARBA00022553"/>
    </source>
</evidence>
<dbReference type="EC" id="2.7.13.3" evidence="2"/>
<gene>
    <name evidence="10" type="ORF">SAMN04488128_10638</name>
</gene>
<keyword evidence="4" id="KW-0808">Transferase</keyword>
<dbReference type="Gene3D" id="1.25.40.10">
    <property type="entry name" value="Tetratricopeptide repeat domain"/>
    <property type="match status" value="1"/>
</dbReference>
<dbReference type="PROSITE" id="PS50109">
    <property type="entry name" value="HIS_KIN"/>
    <property type="match status" value="1"/>
</dbReference>
<name>A0A1T4TQX5_9BACT</name>
<evidence type="ECO:0000256" key="2">
    <source>
        <dbReference type="ARBA" id="ARBA00012438"/>
    </source>
</evidence>
<evidence type="ECO:0000256" key="8">
    <source>
        <dbReference type="SAM" id="SignalP"/>
    </source>
</evidence>
<dbReference type="SMART" id="SM00388">
    <property type="entry name" value="HisKA"/>
    <property type="match status" value="1"/>
</dbReference>